<dbReference type="Pfam" id="PF26334">
    <property type="entry name" value="Gtf3_N"/>
    <property type="match status" value="1"/>
</dbReference>
<organism evidence="4 5">
    <name type="scientific">Turicibacter bilis</name>
    <dbReference type="NCBI Taxonomy" id="2735723"/>
    <lineage>
        <taxon>Bacteria</taxon>
        <taxon>Bacillati</taxon>
        <taxon>Bacillota</taxon>
        <taxon>Erysipelotrichia</taxon>
        <taxon>Erysipelotrichales</taxon>
        <taxon>Turicibacteraceae</taxon>
        <taxon>Turicibacter</taxon>
    </lineage>
</organism>
<dbReference type="Pfam" id="PF26337">
    <property type="entry name" value="Gtf3_C"/>
    <property type="match status" value="1"/>
</dbReference>
<dbReference type="InterPro" id="IPR058592">
    <property type="entry name" value="Gtf3_C"/>
</dbReference>
<evidence type="ECO:0000313" key="4">
    <source>
        <dbReference type="EMBL" id="UUF07731.1"/>
    </source>
</evidence>
<evidence type="ECO:0000256" key="1">
    <source>
        <dbReference type="ARBA" id="ARBA00022679"/>
    </source>
</evidence>
<name>A0A9Q9CLU7_9FIRM</name>
<keyword evidence="1" id="KW-0808">Transferase</keyword>
<dbReference type="InterPro" id="IPR058591">
    <property type="entry name" value="Gtf3_N"/>
</dbReference>
<dbReference type="AlphaFoldDB" id="A0A9Q9CLU7"/>
<proteinExistence type="predicted"/>
<gene>
    <name evidence="4" type="ORF">J0J70_08865</name>
</gene>
<evidence type="ECO:0000259" key="3">
    <source>
        <dbReference type="Pfam" id="PF26337"/>
    </source>
</evidence>
<reference evidence="4" key="1">
    <citation type="submission" date="2021-03" db="EMBL/GenBank/DDBJ databases">
        <title>Comparative Genomics and Metabolomics in the genus Turicibacter.</title>
        <authorList>
            <person name="Maki J."/>
            <person name="Looft T."/>
        </authorList>
    </citation>
    <scope>NUCLEOTIDE SEQUENCE</scope>
    <source>
        <strain evidence="4">ISU324</strain>
    </source>
</reference>
<feature type="domain" description="Glucosyltransferase 3-like N-terminal" evidence="2">
    <location>
        <begin position="4"/>
        <end position="133"/>
    </location>
</feature>
<dbReference type="PIRSF" id="PIRSF007023">
    <property type="entry name" value="UDP-Galf_transf"/>
    <property type="match status" value="1"/>
</dbReference>
<feature type="domain" description="Glucosyltransferase 3-like C-terminal" evidence="3">
    <location>
        <begin position="156"/>
        <end position="319"/>
    </location>
</feature>
<dbReference type="Proteomes" id="UP001058072">
    <property type="component" value="Chromosome"/>
</dbReference>
<sequence length="333" mass="38984">MSLYYIEEMFYQTHTAGSKPRNDFNTFLKKLGCHSIQELLQSPGATLRMDDLVFIQYTFTHLWKEQMFHFCSSHNIKTVLFINDISCLHDGDDSKLEPEIRLFNEADFLIVHNEKMKGWLREHGVKSEMIVLGLFDYIVDPFIYETIPDRQFSHDVVFAGNLNPILRRFLYDPSYLHEYQLNLYGPEVYGTLQSHHTTYFGSFCPEEIPAKLQGSFGLLWNGESQETCTGHVSYYSTIATPHKLSLYLLAKLPLICWEQASEASFIIENNLGFTISSLSEIEHKLELITEEDYRQMVKRVEDYSKRLYSCYYFKQAINQILKKLQMSESSRDE</sequence>
<dbReference type="RefSeq" id="WP_055244024.1">
    <property type="nucleotide sequence ID" value="NZ_CP071250.1"/>
</dbReference>
<evidence type="ECO:0000313" key="5">
    <source>
        <dbReference type="Proteomes" id="UP001058072"/>
    </source>
</evidence>
<dbReference type="EMBL" id="CP071250">
    <property type="protein sequence ID" value="UUF07731.1"/>
    <property type="molecule type" value="Genomic_DNA"/>
</dbReference>
<evidence type="ECO:0000259" key="2">
    <source>
        <dbReference type="Pfam" id="PF26334"/>
    </source>
</evidence>
<evidence type="ECO:0008006" key="6">
    <source>
        <dbReference type="Google" id="ProtNLM"/>
    </source>
</evidence>
<accession>A0A9Q9CLU7</accession>
<protein>
    <recommendedName>
        <fullName evidence="6">Beta-1,6-galactofuranosyltransferase</fullName>
    </recommendedName>
</protein>
<dbReference type="Gene3D" id="3.40.50.2000">
    <property type="entry name" value="Glycogen Phosphorylase B"/>
    <property type="match status" value="2"/>
</dbReference>